<dbReference type="EnsemblMetazoa" id="CJA05357.1">
    <property type="protein sequence ID" value="CJA05357.1"/>
    <property type="gene ID" value="WBGene00124561"/>
</dbReference>
<dbReference type="InterPro" id="IPR032675">
    <property type="entry name" value="LRR_dom_sf"/>
</dbReference>
<name>A0A8R1DL24_CAEJA</name>
<protein>
    <recommendedName>
        <fullName evidence="3">F-box domain-containing protein</fullName>
    </recommendedName>
</protein>
<dbReference type="OMA" id="IMVEMAI"/>
<reference evidence="1" key="2">
    <citation type="submission" date="2022-06" db="UniProtKB">
        <authorList>
            <consortium name="EnsemblMetazoa"/>
        </authorList>
    </citation>
    <scope>IDENTIFICATION</scope>
    <source>
        <strain evidence="1">DF5081</strain>
    </source>
</reference>
<dbReference type="SUPFAM" id="SSF52047">
    <property type="entry name" value="RNI-like"/>
    <property type="match status" value="1"/>
</dbReference>
<dbReference type="Gene3D" id="3.80.10.10">
    <property type="entry name" value="Ribonuclease Inhibitor"/>
    <property type="match status" value="1"/>
</dbReference>
<dbReference type="Proteomes" id="UP000005237">
    <property type="component" value="Unassembled WGS sequence"/>
</dbReference>
<reference evidence="2" key="1">
    <citation type="submission" date="2010-08" db="EMBL/GenBank/DDBJ databases">
        <authorList>
            <consortium name="Caenorhabditis japonica Sequencing Consortium"/>
            <person name="Wilson R.K."/>
        </authorList>
    </citation>
    <scope>NUCLEOTIDE SEQUENCE [LARGE SCALE GENOMIC DNA]</scope>
    <source>
        <strain evidence="2">DF5081</strain>
    </source>
</reference>
<proteinExistence type="predicted"/>
<evidence type="ECO:0008006" key="3">
    <source>
        <dbReference type="Google" id="ProtNLM"/>
    </source>
</evidence>
<keyword evidence="2" id="KW-1185">Reference proteome</keyword>
<evidence type="ECO:0000313" key="2">
    <source>
        <dbReference type="Proteomes" id="UP000005237"/>
    </source>
</evidence>
<organism evidence="1 2">
    <name type="scientific">Caenorhabditis japonica</name>
    <dbReference type="NCBI Taxonomy" id="281687"/>
    <lineage>
        <taxon>Eukaryota</taxon>
        <taxon>Metazoa</taxon>
        <taxon>Ecdysozoa</taxon>
        <taxon>Nematoda</taxon>
        <taxon>Chromadorea</taxon>
        <taxon>Rhabditida</taxon>
        <taxon>Rhabditina</taxon>
        <taxon>Rhabditomorpha</taxon>
        <taxon>Rhabditoidea</taxon>
        <taxon>Rhabditidae</taxon>
        <taxon>Peloderinae</taxon>
        <taxon>Caenorhabditis</taxon>
    </lineage>
</organism>
<evidence type="ECO:0000313" key="1">
    <source>
        <dbReference type="EnsemblMetazoa" id="CJA05357.1"/>
    </source>
</evidence>
<sequence>MEYKTGTERLMTAVLENDLLMATIVGKVESFKDRNSLELVSRRFRMLCLKTPITRRERYAIRLEQNLRFVAKSSSSRSINPQRPTEMTFSVTPCSDVPEEDNWELVRYECRKGHREDAEIFFQGVRKRMLKQIFEFESINRVFGMITLKHIEQLPKLKGFIFRNSDRFLPVECQENELNPESSFVADRVESLTIILDNHCSHEIYWLKSLIGPGLKHLSLQVTPNRSDYVWFLEEVMMVMARHKVHLDTCQLMFSDPRMPRHLVVALTYFMSERSKVMRVFVLNSEQNVLESTWKKIVPTVSVQFCGDEDTIVKQLVQKCPRIFQMAEVIHLSDIHAHGFKQIATHMLPHCFSTRKLFLENSSKTAPADSIDQLLSTLPTSSLDTLSLHNCKISPSSMDFLVSRLAQSLRHLSITGTCASSPSFVKALNGLDELQCLVFDTEIPHLLFPKIAEHRKLEEFVGKVDGNPPEKSLQVLRDKFRRVELVKNGKQQRIMCKNRIV</sequence>
<accession>A0A8R1DL24</accession>
<dbReference type="AlphaFoldDB" id="A0A8R1DL24"/>